<reference evidence="1 2" key="1">
    <citation type="journal article" date="2012" name="PLoS Pathog.">
        <title>Diverse lifestyles and strategies of plant pathogenesis encoded in the genomes of eighteen Dothideomycetes fungi.</title>
        <authorList>
            <person name="Ohm R.A."/>
            <person name="Feau N."/>
            <person name="Henrissat B."/>
            <person name="Schoch C.L."/>
            <person name="Horwitz B.A."/>
            <person name="Barry K.W."/>
            <person name="Condon B.J."/>
            <person name="Copeland A.C."/>
            <person name="Dhillon B."/>
            <person name="Glaser F."/>
            <person name="Hesse C.N."/>
            <person name="Kosti I."/>
            <person name="LaButti K."/>
            <person name="Lindquist E.A."/>
            <person name="Lucas S."/>
            <person name="Salamov A.A."/>
            <person name="Bradshaw R.E."/>
            <person name="Ciuffetti L."/>
            <person name="Hamelin R.C."/>
            <person name="Kema G.H.J."/>
            <person name="Lawrence C."/>
            <person name="Scott J.A."/>
            <person name="Spatafora J.W."/>
            <person name="Turgeon B.G."/>
            <person name="de Wit P.J.G.M."/>
            <person name="Zhong S."/>
            <person name="Goodwin S.B."/>
            <person name="Grigoriev I.V."/>
        </authorList>
    </citation>
    <scope>NUCLEOTIDE SEQUENCE [LARGE SCALE GENOMIC DNA]</scope>
    <source>
        <strain evidence="1 2">UAMH 10762</strain>
    </source>
</reference>
<dbReference type="GeneID" id="19117040"/>
<dbReference type="OrthoDB" id="10264655at2759"/>
<dbReference type="AlphaFoldDB" id="M2LF57"/>
<proteinExistence type="predicted"/>
<dbReference type="HOGENOM" id="CLU_022000_5_0_1"/>
<dbReference type="Gene3D" id="1.10.472.10">
    <property type="entry name" value="Cyclin-like"/>
    <property type="match status" value="2"/>
</dbReference>
<dbReference type="InterPro" id="IPR036915">
    <property type="entry name" value="Cyclin-like_sf"/>
</dbReference>
<dbReference type="STRING" id="717646.M2LF57"/>
<name>M2LF57_BAUPA</name>
<dbReference type="InterPro" id="IPR043198">
    <property type="entry name" value="Cyclin/Ssn8"/>
</dbReference>
<dbReference type="GO" id="GO:0006357">
    <property type="term" value="P:regulation of transcription by RNA polymerase II"/>
    <property type="evidence" value="ECO:0007669"/>
    <property type="project" value="InterPro"/>
</dbReference>
<sequence>MARKTIREASHLVHSTVSSRQLETSASQLDGIPRDLEDSVRYQTTRMMLIAGIFLRLPQELIAQSVVVLQRFWTGADGGSMLDCDAEDVAAATVYLVAKPSRHSISPRQLLTVFAFVRSLRGEYGASASTNPKTLPDWHLSEGSYEQQRDCLYANEAKVLRTLGFNIHVALPYALSINYLQALDVFRTADGALLAKRTFAQLNTALLSPQLLYLTHQPCALATASIYLAAREIGVNLPEIEWWEVFDVGREELGFLVVALRSMDGFVQSEQSKLRGRDVPMTVQALRAEISQ</sequence>
<protein>
    <recommendedName>
        <fullName evidence="3">Cyclin N-terminal domain-containing protein</fullName>
    </recommendedName>
</protein>
<accession>M2LF57</accession>
<gene>
    <name evidence="1" type="ORF">BAUCODRAFT_76639</name>
</gene>
<dbReference type="KEGG" id="bcom:BAUCODRAFT_76639"/>
<dbReference type="OMA" id="WEDVWSV"/>
<dbReference type="eggNOG" id="KOG0835">
    <property type="taxonomic scope" value="Eukaryota"/>
</dbReference>
<evidence type="ECO:0000313" key="2">
    <source>
        <dbReference type="Proteomes" id="UP000011761"/>
    </source>
</evidence>
<dbReference type="RefSeq" id="XP_007679916.1">
    <property type="nucleotide sequence ID" value="XM_007681726.1"/>
</dbReference>
<dbReference type="PANTHER" id="PTHR10026">
    <property type="entry name" value="CYCLIN"/>
    <property type="match status" value="1"/>
</dbReference>
<organism evidence="1 2">
    <name type="scientific">Baudoinia panamericana (strain UAMH 10762)</name>
    <name type="common">Angels' share fungus</name>
    <name type="synonym">Baudoinia compniacensis (strain UAMH 10762)</name>
    <dbReference type="NCBI Taxonomy" id="717646"/>
    <lineage>
        <taxon>Eukaryota</taxon>
        <taxon>Fungi</taxon>
        <taxon>Dikarya</taxon>
        <taxon>Ascomycota</taxon>
        <taxon>Pezizomycotina</taxon>
        <taxon>Dothideomycetes</taxon>
        <taxon>Dothideomycetidae</taxon>
        <taxon>Mycosphaerellales</taxon>
        <taxon>Teratosphaeriaceae</taxon>
        <taxon>Baudoinia</taxon>
    </lineage>
</organism>
<dbReference type="Proteomes" id="UP000011761">
    <property type="component" value="Unassembled WGS sequence"/>
</dbReference>
<evidence type="ECO:0000313" key="1">
    <source>
        <dbReference type="EMBL" id="EMC92667.1"/>
    </source>
</evidence>
<dbReference type="GO" id="GO:0016538">
    <property type="term" value="F:cyclin-dependent protein serine/threonine kinase regulator activity"/>
    <property type="evidence" value="ECO:0007669"/>
    <property type="project" value="InterPro"/>
</dbReference>
<evidence type="ECO:0008006" key="3">
    <source>
        <dbReference type="Google" id="ProtNLM"/>
    </source>
</evidence>
<keyword evidence="2" id="KW-1185">Reference proteome</keyword>
<dbReference type="EMBL" id="KB445561">
    <property type="protein sequence ID" value="EMC92667.1"/>
    <property type="molecule type" value="Genomic_DNA"/>
</dbReference>
<dbReference type="SUPFAM" id="SSF47954">
    <property type="entry name" value="Cyclin-like"/>
    <property type="match status" value="2"/>
</dbReference>